<feature type="compositionally biased region" description="Acidic residues" evidence="1">
    <location>
        <begin position="663"/>
        <end position="694"/>
    </location>
</feature>
<dbReference type="Gene3D" id="3.20.20.140">
    <property type="entry name" value="Metal-dependent hydrolases"/>
    <property type="match status" value="2"/>
</dbReference>
<dbReference type="InterPro" id="IPR013108">
    <property type="entry name" value="Amidohydro_3"/>
</dbReference>
<dbReference type="SUPFAM" id="SSF51338">
    <property type="entry name" value="Composite domain of metallo-dependent hydrolases"/>
    <property type="match status" value="2"/>
</dbReference>
<name>A0A518CV08_9BACT</name>
<feature type="domain" description="Amidohydrolase 3" evidence="3">
    <location>
        <begin position="231"/>
        <end position="407"/>
    </location>
</feature>
<protein>
    <recommendedName>
        <fullName evidence="6">Imidazolonepropionase</fullName>
    </recommendedName>
</protein>
<dbReference type="AlphaFoldDB" id="A0A518CV08"/>
<feature type="region of interest" description="Disordered" evidence="1">
    <location>
        <begin position="659"/>
        <end position="707"/>
    </location>
</feature>
<dbReference type="SUPFAM" id="SSF51556">
    <property type="entry name" value="Metallo-dependent hydrolases"/>
    <property type="match status" value="2"/>
</dbReference>
<evidence type="ECO:0008006" key="6">
    <source>
        <dbReference type="Google" id="ProtNLM"/>
    </source>
</evidence>
<dbReference type="PANTHER" id="PTHR43135:SF3">
    <property type="entry name" value="ALPHA-D-RIBOSE 1-METHYLPHOSPHONATE 5-TRIPHOSPHATE DIPHOSPHATASE"/>
    <property type="match status" value="1"/>
</dbReference>
<dbReference type="Proteomes" id="UP000319342">
    <property type="component" value="Chromosome"/>
</dbReference>
<feature type="compositionally biased region" description="Acidic residues" evidence="1">
    <location>
        <begin position="611"/>
        <end position="625"/>
    </location>
</feature>
<feature type="compositionally biased region" description="Basic and acidic residues" evidence="1">
    <location>
        <begin position="824"/>
        <end position="834"/>
    </location>
</feature>
<gene>
    <name evidence="4" type="ORF">Pla163_01550</name>
</gene>
<dbReference type="Pfam" id="PF01979">
    <property type="entry name" value="Amidohydro_1"/>
    <property type="match status" value="1"/>
</dbReference>
<accession>A0A518CV08</accession>
<dbReference type="InterPro" id="IPR011059">
    <property type="entry name" value="Metal-dep_hydrolase_composite"/>
</dbReference>
<evidence type="ECO:0000313" key="4">
    <source>
        <dbReference type="EMBL" id="QDU83059.1"/>
    </source>
</evidence>
<dbReference type="Pfam" id="PF07969">
    <property type="entry name" value="Amidohydro_3"/>
    <property type="match status" value="1"/>
</dbReference>
<organism evidence="4 5">
    <name type="scientific">Rohdeia mirabilis</name>
    <dbReference type="NCBI Taxonomy" id="2528008"/>
    <lineage>
        <taxon>Bacteria</taxon>
        <taxon>Pseudomonadati</taxon>
        <taxon>Planctomycetota</taxon>
        <taxon>Planctomycetia</taxon>
        <taxon>Planctomycetia incertae sedis</taxon>
        <taxon>Rohdeia</taxon>
    </lineage>
</organism>
<feature type="compositionally biased region" description="Acidic residues" evidence="1">
    <location>
        <begin position="814"/>
        <end position="823"/>
    </location>
</feature>
<feature type="domain" description="Amidohydrolase-related" evidence="2">
    <location>
        <begin position="915"/>
        <end position="1007"/>
    </location>
</feature>
<evidence type="ECO:0000313" key="5">
    <source>
        <dbReference type="Proteomes" id="UP000319342"/>
    </source>
</evidence>
<keyword evidence="5" id="KW-1185">Reference proteome</keyword>
<evidence type="ECO:0000256" key="1">
    <source>
        <dbReference type="SAM" id="MobiDB-lite"/>
    </source>
</evidence>
<feature type="region of interest" description="Disordered" evidence="1">
    <location>
        <begin position="611"/>
        <end position="645"/>
    </location>
</feature>
<feature type="compositionally biased region" description="Basic and acidic residues" evidence="1">
    <location>
        <begin position="695"/>
        <end position="707"/>
    </location>
</feature>
<evidence type="ECO:0000259" key="3">
    <source>
        <dbReference type="Pfam" id="PF07969"/>
    </source>
</evidence>
<dbReference type="InterPro" id="IPR032466">
    <property type="entry name" value="Metal_Hydrolase"/>
</dbReference>
<dbReference type="InterPro" id="IPR006680">
    <property type="entry name" value="Amidohydro-rel"/>
</dbReference>
<evidence type="ECO:0000259" key="2">
    <source>
        <dbReference type="Pfam" id="PF01979"/>
    </source>
</evidence>
<feature type="region of interest" description="Disordered" evidence="1">
    <location>
        <begin position="802"/>
        <end position="834"/>
    </location>
</feature>
<dbReference type="EMBL" id="CP036290">
    <property type="protein sequence ID" value="QDU83059.1"/>
    <property type="molecule type" value="Genomic_DNA"/>
</dbReference>
<dbReference type="GO" id="GO:0016810">
    <property type="term" value="F:hydrolase activity, acting on carbon-nitrogen (but not peptide) bonds"/>
    <property type="evidence" value="ECO:0007669"/>
    <property type="project" value="InterPro"/>
</dbReference>
<reference evidence="4 5" key="1">
    <citation type="submission" date="2019-02" db="EMBL/GenBank/DDBJ databases">
        <title>Deep-cultivation of Planctomycetes and their phenomic and genomic characterization uncovers novel biology.</title>
        <authorList>
            <person name="Wiegand S."/>
            <person name="Jogler M."/>
            <person name="Boedeker C."/>
            <person name="Pinto D."/>
            <person name="Vollmers J."/>
            <person name="Rivas-Marin E."/>
            <person name="Kohn T."/>
            <person name="Peeters S.H."/>
            <person name="Heuer A."/>
            <person name="Rast P."/>
            <person name="Oberbeckmann S."/>
            <person name="Bunk B."/>
            <person name="Jeske O."/>
            <person name="Meyerdierks A."/>
            <person name="Storesund J.E."/>
            <person name="Kallscheuer N."/>
            <person name="Luecker S."/>
            <person name="Lage O.M."/>
            <person name="Pohl T."/>
            <person name="Merkel B.J."/>
            <person name="Hornburger P."/>
            <person name="Mueller R.-W."/>
            <person name="Bruemmer F."/>
            <person name="Labrenz M."/>
            <person name="Spormann A.M."/>
            <person name="Op den Camp H."/>
            <person name="Overmann J."/>
            <person name="Amann R."/>
            <person name="Jetten M.S.M."/>
            <person name="Mascher T."/>
            <person name="Medema M.H."/>
            <person name="Devos D.P."/>
            <person name="Kaster A.-K."/>
            <person name="Ovreas L."/>
            <person name="Rohde M."/>
            <person name="Galperin M.Y."/>
            <person name="Jogler C."/>
        </authorList>
    </citation>
    <scope>NUCLEOTIDE SEQUENCE [LARGE SCALE GENOMIC DNA]</scope>
    <source>
        <strain evidence="4 5">Pla163</strain>
    </source>
</reference>
<dbReference type="RefSeq" id="WP_145182088.1">
    <property type="nucleotide sequence ID" value="NZ_CP036290.1"/>
</dbReference>
<dbReference type="OrthoDB" id="252366at2"/>
<dbReference type="InterPro" id="IPR051781">
    <property type="entry name" value="Metallo-dep_Hydrolase"/>
</dbReference>
<proteinExistence type="predicted"/>
<dbReference type="PANTHER" id="PTHR43135">
    <property type="entry name" value="ALPHA-D-RIBOSE 1-METHYLPHOSPHONATE 5-TRIPHOSPHATE DIPHOSPHATASE"/>
    <property type="match status" value="1"/>
</dbReference>
<sequence>MISFALALLAVPSAPAIVPDEEWVAVRAGTIHVVEGDRTVKDGTLLVRDGVIVAVGTDIDVPSAARVVDYGPSAVIVPGLIASDSDLASGSLPERTANPGLLGTDGYDAYGNYARILSGGVTSAYVTPSRARLISGQAAIVKLAGDDPLARTVAAPVAIDGSIAAQARGVEGYWRLPIPGTVDVGIGRPLEQLPRTTMGAILAFEELLDGVAAGVELEPYGPTAVGQLAPLVEAKLPWRITADETHEIRALIALAKERGLKLVIEGAQGAAPLAEELAAAGIGVVFQVPFTPNRDGINRGKGANASWPDLTVASALVEKGVRVAIDTPPGMALSDLRFAAVLARRGGMSADAALRAITLTPAEMYGVADRIGSLAPGKDADFAVFVGEPLEFGALALATWVGGELAYEAGASGSSKAERSEIVVVRAQEIHVGDGTILAPGEVLVVDGTIVEVGGRVARPGGAVVVDVPVLMPGIIDAMGRLGLDGRRGTPDPGFDLTLLLEPGDETDVRVAKTGITTVVLDSPGMSGDGAPLIAYRPASQDLESMVVDPLAAIRLSWPDNDRRRSGRQVLSILEKLGKYKESWSEYQEKLASWTPPETVPTFTLPADDEAAAEGDEDAEEEEKDDDKKKKKKNKEVDPDPITGIWVGEAILVEAPDQAGEDHADDEAGDDEAGDDEAGDDGDGDDDGDEADADPTDHAVDQDHAEEVTERMRLQVRLDEDGPNAEGWLRFAPLSDQLIQVSGTYGTEKGEFALSGLSSQGRFTITGTLSDNTLEPEEAITFEGRLVGGSLDVRVRAERTSRDYPMAKRPVPTDTEEVEDEDDGKPREPRRDPSMDQYLRALEGEVAVICQVERADEILACVAAFESAGIKPVLLGASEAHTVADRIEGRVSGVLLSHQIEATGATVDVSINRYARLQAAGIPVAFYSDAEEGAVDLPLMATFAVETGMSPTNALRALTFDSARMLAIDNRVGRIARGLSADLVALSAAPFDPTTKVLRVWLAGREVR</sequence>